<protein>
    <submittedName>
        <fullName evidence="5">AraC family transcriptional regulator</fullName>
    </submittedName>
</protein>
<evidence type="ECO:0000259" key="4">
    <source>
        <dbReference type="PROSITE" id="PS01124"/>
    </source>
</evidence>
<accession>A0ABX8JPW6</accession>
<dbReference type="PROSITE" id="PS01124">
    <property type="entry name" value="HTH_ARAC_FAMILY_2"/>
    <property type="match status" value="1"/>
</dbReference>
<dbReference type="SMART" id="SM00342">
    <property type="entry name" value="HTH_ARAC"/>
    <property type="match status" value="1"/>
</dbReference>
<evidence type="ECO:0000313" key="5">
    <source>
        <dbReference type="EMBL" id="QWV98664.1"/>
    </source>
</evidence>
<name>A0ABX8JPW6_9BACT</name>
<sequence>MMHDIKATHSFWNDASVPIVAVRYTRRSAESYKAHCHREFCVGAVTEGKAVMTVRNSTCVLSPGLLAVIPPETVHSCNPPESGARSYLMAYFDATWCCSVQEALFGRLRHFIPPTHFLVDNGALYASFLELSELLAGNALPLEKTERAMQFASELFLCTCDRELPAPVKERDGIVRDVKEYLEQRADLNITLQELAAVFRCNPYHLLRTFKQAVGLPPHAFMLNARIERAKRLLLEGMAPASVAAETGFADQSHFHKTFRRIVAATPRQYQLRPAK</sequence>
<dbReference type="PANTHER" id="PTHR46796:SF2">
    <property type="entry name" value="TRANSCRIPTIONAL REGULATORY PROTEIN"/>
    <property type="match status" value="1"/>
</dbReference>
<evidence type="ECO:0000256" key="3">
    <source>
        <dbReference type="ARBA" id="ARBA00023163"/>
    </source>
</evidence>
<dbReference type="InterPro" id="IPR018060">
    <property type="entry name" value="HTH_AraC"/>
</dbReference>
<gene>
    <name evidence="5" type="ORF">KP005_05085</name>
</gene>
<dbReference type="InterPro" id="IPR050204">
    <property type="entry name" value="AraC_XylS_family_regulators"/>
</dbReference>
<dbReference type="EMBL" id="CP076724">
    <property type="protein sequence ID" value="QWV98664.1"/>
    <property type="molecule type" value="Genomic_DNA"/>
</dbReference>
<keyword evidence="6" id="KW-1185">Reference proteome</keyword>
<dbReference type="Pfam" id="PF02311">
    <property type="entry name" value="AraC_binding"/>
    <property type="match status" value="1"/>
</dbReference>
<dbReference type="Pfam" id="PF12833">
    <property type="entry name" value="HTH_18"/>
    <property type="match status" value="1"/>
</dbReference>
<dbReference type="InterPro" id="IPR003313">
    <property type="entry name" value="AraC-bd"/>
</dbReference>
<dbReference type="Proteomes" id="UP000683493">
    <property type="component" value="Chromosome"/>
</dbReference>
<reference evidence="5 6" key="1">
    <citation type="submission" date="2021-06" db="EMBL/GenBank/DDBJ databases">
        <title>Gemonas diversity in paddy soil.</title>
        <authorList>
            <person name="Liu G."/>
        </authorList>
    </citation>
    <scope>NUCLEOTIDE SEQUENCE [LARGE SCALE GENOMIC DNA]</scope>
    <source>
        <strain evidence="5 6">RG29</strain>
    </source>
</reference>
<evidence type="ECO:0000313" key="6">
    <source>
        <dbReference type="Proteomes" id="UP000683493"/>
    </source>
</evidence>
<feature type="domain" description="HTH araC/xylS-type" evidence="4">
    <location>
        <begin position="176"/>
        <end position="273"/>
    </location>
</feature>
<keyword evidence="2" id="KW-0238">DNA-binding</keyword>
<evidence type="ECO:0000256" key="2">
    <source>
        <dbReference type="ARBA" id="ARBA00023125"/>
    </source>
</evidence>
<organism evidence="5 6">
    <name type="scientific">Geomonas diazotrophica</name>
    <dbReference type="NCBI Taxonomy" id="2843197"/>
    <lineage>
        <taxon>Bacteria</taxon>
        <taxon>Pseudomonadati</taxon>
        <taxon>Thermodesulfobacteriota</taxon>
        <taxon>Desulfuromonadia</taxon>
        <taxon>Geobacterales</taxon>
        <taxon>Geobacteraceae</taxon>
        <taxon>Geomonas</taxon>
    </lineage>
</organism>
<keyword evidence="1" id="KW-0805">Transcription regulation</keyword>
<dbReference type="PANTHER" id="PTHR46796">
    <property type="entry name" value="HTH-TYPE TRANSCRIPTIONAL ACTIVATOR RHAS-RELATED"/>
    <property type="match status" value="1"/>
</dbReference>
<evidence type="ECO:0000256" key="1">
    <source>
        <dbReference type="ARBA" id="ARBA00023015"/>
    </source>
</evidence>
<proteinExistence type="predicted"/>
<keyword evidence="3" id="KW-0804">Transcription</keyword>